<dbReference type="InterPro" id="IPR055344">
    <property type="entry name" value="SecD_SecF_C_bact"/>
</dbReference>
<keyword evidence="3 9" id="KW-1003">Cell membrane</keyword>
<keyword evidence="7 9" id="KW-0811">Translocation</keyword>
<comment type="subcellular location">
    <subcellularLocation>
        <location evidence="1 9">Cell membrane</location>
        <topology evidence="1 9">Multi-pass membrane protein</topology>
    </subcellularLocation>
</comment>
<evidence type="ECO:0000256" key="5">
    <source>
        <dbReference type="ARBA" id="ARBA00022927"/>
    </source>
</evidence>
<dbReference type="EMBL" id="CP025704">
    <property type="protein sequence ID" value="AUN98440.1"/>
    <property type="molecule type" value="Genomic_DNA"/>
</dbReference>
<dbReference type="NCBIfam" id="TIGR00916">
    <property type="entry name" value="2A0604s01"/>
    <property type="match status" value="1"/>
</dbReference>
<keyword evidence="5 9" id="KW-0653">Protein transport</keyword>
<protein>
    <recommendedName>
        <fullName evidence="9">Protein-export membrane protein SecF</fullName>
    </recommendedName>
</protein>
<keyword evidence="8 9" id="KW-0472">Membrane</keyword>
<feature type="transmembrane region" description="Helical" evidence="9">
    <location>
        <begin position="20"/>
        <end position="37"/>
    </location>
</feature>
<dbReference type="SUPFAM" id="SSF82866">
    <property type="entry name" value="Multidrug efflux transporter AcrB transmembrane domain"/>
    <property type="match status" value="1"/>
</dbReference>
<dbReference type="PANTHER" id="PTHR30081">
    <property type="entry name" value="PROTEIN-EXPORT MEMBRANE PROTEIN SEC"/>
    <property type="match status" value="1"/>
</dbReference>
<dbReference type="PANTHER" id="PTHR30081:SF8">
    <property type="entry name" value="PROTEIN TRANSLOCASE SUBUNIT SECF"/>
    <property type="match status" value="1"/>
</dbReference>
<keyword evidence="2 9" id="KW-0813">Transport</keyword>
<dbReference type="Proteomes" id="UP000235584">
    <property type="component" value="Chromosome"/>
</dbReference>
<accession>A0A2K9NSE3</accession>
<comment type="subunit">
    <text evidence="9">Forms a complex with SecD. Part of the essential Sec protein translocation apparatus which comprises SecA, SecYEG and auxiliary proteins SecDF. Other proteins may also be involved.</text>
</comment>
<evidence type="ECO:0000256" key="6">
    <source>
        <dbReference type="ARBA" id="ARBA00022989"/>
    </source>
</evidence>
<dbReference type="InterPro" id="IPR022813">
    <property type="entry name" value="SecD/SecF_arch_bac"/>
</dbReference>
<evidence type="ECO:0000256" key="7">
    <source>
        <dbReference type="ARBA" id="ARBA00023010"/>
    </source>
</evidence>
<dbReference type="Gene3D" id="1.20.1640.10">
    <property type="entry name" value="Multidrug efflux transporter AcrB transmembrane domain"/>
    <property type="match status" value="1"/>
</dbReference>
<dbReference type="GO" id="GO:0065002">
    <property type="term" value="P:intracellular protein transmembrane transport"/>
    <property type="evidence" value="ECO:0007669"/>
    <property type="project" value="UniProtKB-UniRule"/>
</dbReference>
<evidence type="ECO:0000313" key="10">
    <source>
        <dbReference type="EMBL" id="AUN98440.1"/>
    </source>
</evidence>
<feature type="transmembrane region" description="Helical" evidence="9">
    <location>
        <begin position="244"/>
        <end position="262"/>
    </location>
</feature>
<evidence type="ECO:0000256" key="8">
    <source>
        <dbReference type="ARBA" id="ARBA00023136"/>
    </source>
</evidence>
<keyword evidence="4 9" id="KW-0812">Transmembrane</keyword>
<dbReference type="PRINTS" id="PR01755">
    <property type="entry name" value="SECFTRNLCASE"/>
</dbReference>
<proteinExistence type="inferred from homology"/>
<dbReference type="Pfam" id="PF02355">
    <property type="entry name" value="SecD_SecF_C"/>
    <property type="match status" value="1"/>
</dbReference>
<dbReference type="HAMAP" id="MF_01464_B">
    <property type="entry name" value="SecF_B"/>
    <property type="match status" value="1"/>
</dbReference>
<comment type="function">
    <text evidence="9">Part of the Sec protein translocase complex. Interacts with the SecYEG preprotein conducting channel. SecDF uses the proton motive force (PMF) to complete protein translocation after the ATP-dependent function of SecA.</text>
</comment>
<gene>
    <name evidence="9 10" type="primary">secF</name>
    <name evidence="10" type="ORF">C0V70_10050</name>
</gene>
<evidence type="ECO:0000313" key="11">
    <source>
        <dbReference type="Proteomes" id="UP000235584"/>
    </source>
</evidence>
<dbReference type="GO" id="GO:0043952">
    <property type="term" value="P:protein transport by the Sec complex"/>
    <property type="evidence" value="ECO:0007669"/>
    <property type="project" value="UniProtKB-UniRule"/>
</dbReference>
<dbReference type="KEGG" id="bsto:C0V70_10050"/>
<keyword evidence="6 9" id="KW-1133">Transmembrane helix</keyword>
<feature type="transmembrane region" description="Helical" evidence="9">
    <location>
        <begin position="268"/>
        <end position="294"/>
    </location>
</feature>
<feature type="transmembrane region" description="Helical" evidence="9">
    <location>
        <begin position="139"/>
        <end position="157"/>
    </location>
</feature>
<dbReference type="GO" id="GO:0015450">
    <property type="term" value="F:protein-transporting ATPase activity"/>
    <property type="evidence" value="ECO:0007669"/>
    <property type="project" value="InterPro"/>
</dbReference>
<dbReference type="InterPro" id="IPR022645">
    <property type="entry name" value="SecD/SecF_bac"/>
</dbReference>
<dbReference type="RefSeq" id="WP_102243731.1">
    <property type="nucleotide sequence ID" value="NZ_CP025704.1"/>
</dbReference>
<dbReference type="AlphaFoldDB" id="A0A2K9NSE3"/>
<dbReference type="InterPro" id="IPR005665">
    <property type="entry name" value="SecF_bac"/>
</dbReference>
<name>A0A2K9NSE3_BACTC</name>
<evidence type="ECO:0000256" key="2">
    <source>
        <dbReference type="ARBA" id="ARBA00022448"/>
    </source>
</evidence>
<comment type="caution">
    <text evidence="9">Lacks conserved residue(s) required for the propagation of feature annotation.</text>
</comment>
<dbReference type="NCBIfam" id="TIGR00966">
    <property type="entry name" value="transloc_SecF"/>
    <property type="match status" value="1"/>
</dbReference>
<evidence type="ECO:0000256" key="1">
    <source>
        <dbReference type="ARBA" id="ARBA00004651"/>
    </source>
</evidence>
<dbReference type="GO" id="GO:0006605">
    <property type="term" value="P:protein targeting"/>
    <property type="evidence" value="ECO:0007669"/>
    <property type="project" value="UniProtKB-UniRule"/>
</dbReference>
<keyword evidence="11" id="KW-1185">Reference proteome</keyword>
<evidence type="ECO:0000256" key="3">
    <source>
        <dbReference type="ARBA" id="ARBA00022475"/>
    </source>
</evidence>
<evidence type="ECO:0000256" key="4">
    <source>
        <dbReference type="ARBA" id="ARBA00022692"/>
    </source>
</evidence>
<sequence>MIELIKHGTTIDFMGKRKYVMTFSLIITLICLYGIFYKTEYGVDFRGGAEVQTKFSKEVHLDTVRDVLGKAGFHDASVQTIGQPQDNEILIKVSADEASLNATTEKLTQALHTSFADNTAEIRKVDIVGPKAGAELRMSAVKAMFWAILSIMVYMAIRFDFRYAPGVMVSLLHDIIIVAGVLSFVGSEFSLHTVAALLSIIGYSVNDTVIVYDRIREHEDHGDQTKSLRTHINDAVNDTLSRTILTSVATLLVAASMYFFGGAALRDFFLAMSIGIIFGTYSSVYVAASTTLFIDELTRKSKSGNAQKATA</sequence>
<evidence type="ECO:0000256" key="9">
    <source>
        <dbReference type="HAMAP-Rule" id="MF_01464"/>
    </source>
</evidence>
<organism evidence="10 11">
    <name type="scientific">Bacteriovorax stolpii</name>
    <name type="common">Bdellovibrio stolpii</name>
    <dbReference type="NCBI Taxonomy" id="960"/>
    <lineage>
        <taxon>Bacteria</taxon>
        <taxon>Pseudomonadati</taxon>
        <taxon>Bdellovibrionota</taxon>
        <taxon>Bacteriovoracia</taxon>
        <taxon>Bacteriovoracales</taxon>
        <taxon>Bacteriovoracaceae</taxon>
        <taxon>Bacteriovorax</taxon>
    </lineage>
</organism>
<dbReference type="GO" id="GO:0005886">
    <property type="term" value="C:plasma membrane"/>
    <property type="evidence" value="ECO:0007669"/>
    <property type="project" value="UniProtKB-SubCell"/>
</dbReference>
<reference evidence="10 11" key="1">
    <citation type="submission" date="2018-01" db="EMBL/GenBank/DDBJ databases">
        <title>Complete genome sequence of Bacteriovorax stolpii DSM12778.</title>
        <authorList>
            <person name="Tang B."/>
            <person name="Chang J."/>
        </authorList>
    </citation>
    <scope>NUCLEOTIDE SEQUENCE [LARGE SCALE GENOMIC DNA]</scope>
    <source>
        <strain evidence="10 11">DSM 12778</strain>
    </source>
</reference>
<comment type="similarity">
    <text evidence="9">Belongs to the SecD/SecF family. SecF subfamily.</text>
</comment>
<dbReference type="InterPro" id="IPR048634">
    <property type="entry name" value="SecD_SecF_C"/>
</dbReference>